<dbReference type="KEGG" id="dfa:DFA_01500"/>
<evidence type="ECO:0000256" key="10">
    <source>
        <dbReference type="SAM" id="Phobius"/>
    </source>
</evidence>
<evidence type="ECO:0000259" key="11">
    <source>
        <dbReference type="Pfam" id="PF05008"/>
    </source>
</evidence>
<dbReference type="CDD" id="cd15890">
    <property type="entry name" value="SNARE_Vti1b"/>
    <property type="match status" value="1"/>
</dbReference>
<evidence type="ECO:0000313" key="13">
    <source>
        <dbReference type="Proteomes" id="UP000007797"/>
    </source>
</evidence>
<dbReference type="RefSeq" id="XP_004359464.1">
    <property type="nucleotide sequence ID" value="XM_004359407.1"/>
</dbReference>
<reference evidence="13" key="1">
    <citation type="journal article" date="2011" name="Genome Res.">
        <title>Phylogeny-wide analysis of social amoeba genomes highlights ancient origins for complex intercellular communication.</title>
        <authorList>
            <person name="Heidel A.J."/>
            <person name="Lawal H.M."/>
            <person name="Felder M."/>
            <person name="Schilde C."/>
            <person name="Helps N.R."/>
            <person name="Tunggal B."/>
            <person name="Rivero F."/>
            <person name="John U."/>
            <person name="Schleicher M."/>
            <person name="Eichinger L."/>
            <person name="Platzer M."/>
            <person name="Noegel A.A."/>
            <person name="Schaap P."/>
            <person name="Gloeckner G."/>
        </authorList>
    </citation>
    <scope>NUCLEOTIDE SEQUENCE [LARGE SCALE GENOMIC DNA]</scope>
    <source>
        <strain evidence="13">SH3</strain>
    </source>
</reference>
<dbReference type="Pfam" id="PF05008">
    <property type="entry name" value="V-SNARE"/>
    <property type="match status" value="1"/>
</dbReference>
<dbReference type="Gene3D" id="1.20.5.110">
    <property type="match status" value="1"/>
</dbReference>
<dbReference type="GO" id="GO:0031902">
    <property type="term" value="C:late endosome membrane"/>
    <property type="evidence" value="ECO:0007669"/>
    <property type="project" value="TreeGrafter"/>
</dbReference>
<evidence type="ECO:0000256" key="1">
    <source>
        <dbReference type="ARBA" id="ARBA00004211"/>
    </source>
</evidence>
<evidence type="ECO:0000256" key="5">
    <source>
        <dbReference type="ARBA" id="ARBA00022927"/>
    </source>
</evidence>
<protein>
    <submittedName>
        <fullName evidence="12">V-SNARE family protein</fullName>
    </submittedName>
</protein>
<dbReference type="STRING" id="1054147.F4PT38"/>
<keyword evidence="6 10" id="KW-1133">Transmembrane helix</keyword>
<dbReference type="AlphaFoldDB" id="F4PT38"/>
<evidence type="ECO:0000256" key="8">
    <source>
        <dbReference type="ARBA" id="ARBA00023136"/>
    </source>
</evidence>
<dbReference type="Pfam" id="PF12352">
    <property type="entry name" value="V-SNARE_C"/>
    <property type="match status" value="1"/>
</dbReference>
<dbReference type="GO" id="GO:0006886">
    <property type="term" value="P:intracellular protein transport"/>
    <property type="evidence" value="ECO:0007669"/>
    <property type="project" value="InterPro"/>
</dbReference>
<dbReference type="SUPFAM" id="SSF58038">
    <property type="entry name" value="SNARE fusion complex"/>
    <property type="match status" value="1"/>
</dbReference>
<dbReference type="GO" id="GO:0032010">
    <property type="term" value="C:phagolysosome"/>
    <property type="evidence" value="ECO:0007669"/>
    <property type="project" value="EnsemblProtists"/>
</dbReference>
<feature type="transmembrane region" description="Helical" evidence="10">
    <location>
        <begin position="197"/>
        <end position="219"/>
    </location>
</feature>
<comment type="subcellular location">
    <subcellularLocation>
        <location evidence="1">Membrane</location>
        <topology evidence="1">Single-pass type IV membrane protein</topology>
    </subcellularLocation>
</comment>
<keyword evidence="5" id="KW-0653">Protein transport</keyword>
<accession>F4PT38</accession>
<keyword evidence="13" id="KW-1185">Reference proteome</keyword>
<evidence type="ECO:0000313" key="12">
    <source>
        <dbReference type="EMBL" id="EGG21614.1"/>
    </source>
</evidence>
<gene>
    <name evidence="12" type="primary">vti1A</name>
    <name evidence="12" type="ORF">DFA_01500</name>
</gene>
<keyword evidence="8 10" id="KW-0472">Membrane</keyword>
<evidence type="ECO:0000256" key="3">
    <source>
        <dbReference type="ARBA" id="ARBA00022448"/>
    </source>
</evidence>
<evidence type="ECO:0000256" key="7">
    <source>
        <dbReference type="ARBA" id="ARBA00023054"/>
    </source>
</evidence>
<keyword evidence="3" id="KW-0813">Transport</keyword>
<dbReference type="PANTHER" id="PTHR21230:SF26">
    <property type="entry name" value="VESICLE TRANSPORT THROUGH INTERACTION WITH T-SNARES HOMOLOG 1A"/>
    <property type="match status" value="1"/>
</dbReference>
<dbReference type="GeneID" id="14873547"/>
<dbReference type="GO" id="GO:0005794">
    <property type="term" value="C:Golgi apparatus"/>
    <property type="evidence" value="ECO:0007669"/>
    <property type="project" value="TreeGrafter"/>
</dbReference>
<dbReference type="InterPro" id="IPR010989">
    <property type="entry name" value="SNARE"/>
</dbReference>
<proteinExistence type="inferred from homology"/>
<keyword evidence="7" id="KW-0175">Coiled coil</keyword>
<dbReference type="SUPFAM" id="SSF47661">
    <property type="entry name" value="t-snare proteins"/>
    <property type="match status" value="1"/>
</dbReference>
<evidence type="ECO:0000256" key="9">
    <source>
        <dbReference type="SAM" id="MobiDB-lite"/>
    </source>
</evidence>
<dbReference type="GO" id="GO:0000331">
    <property type="term" value="C:contractile vacuole"/>
    <property type="evidence" value="ECO:0007669"/>
    <property type="project" value="EnsemblProtists"/>
</dbReference>
<dbReference type="InterPro" id="IPR007705">
    <property type="entry name" value="Vesicle_trsprt_v-SNARE_N"/>
</dbReference>
<dbReference type="InterPro" id="IPR038407">
    <property type="entry name" value="v-SNARE_N_sf"/>
</dbReference>
<dbReference type="FunFam" id="1.20.5.110:FF:000002">
    <property type="entry name" value="Vesicle transport through interaction with t-SNAREsB"/>
    <property type="match status" value="1"/>
</dbReference>
<organism evidence="12 13">
    <name type="scientific">Cavenderia fasciculata</name>
    <name type="common">Slime mold</name>
    <name type="synonym">Dictyostelium fasciculatum</name>
    <dbReference type="NCBI Taxonomy" id="261658"/>
    <lineage>
        <taxon>Eukaryota</taxon>
        <taxon>Amoebozoa</taxon>
        <taxon>Evosea</taxon>
        <taxon>Eumycetozoa</taxon>
        <taxon>Dictyostelia</taxon>
        <taxon>Acytosteliales</taxon>
        <taxon>Cavenderiaceae</taxon>
        <taxon>Cavenderia</taxon>
    </lineage>
</organism>
<dbReference type="PANTHER" id="PTHR21230">
    <property type="entry name" value="VESICLE TRANSPORT V-SNARE PROTEIN VTI1-RELATED"/>
    <property type="match status" value="1"/>
</dbReference>
<evidence type="ECO:0000256" key="4">
    <source>
        <dbReference type="ARBA" id="ARBA00022692"/>
    </source>
</evidence>
<name>F4PT38_CACFS</name>
<evidence type="ECO:0000256" key="6">
    <source>
        <dbReference type="ARBA" id="ARBA00022989"/>
    </source>
</evidence>
<dbReference type="GO" id="GO:0000149">
    <property type="term" value="F:SNARE binding"/>
    <property type="evidence" value="ECO:0007669"/>
    <property type="project" value="TreeGrafter"/>
</dbReference>
<dbReference type="Gene3D" id="1.20.58.400">
    <property type="entry name" value="t-snare proteins"/>
    <property type="match status" value="1"/>
</dbReference>
<keyword evidence="4 10" id="KW-0812">Transmembrane</keyword>
<feature type="region of interest" description="Disordered" evidence="9">
    <location>
        <begin position="87"/>
        <end position="112"/>
    </location>
</feature>
<dbReference type="OMA" id="YRRVMTN"/>
<dbReference type="GO" id="GO:0005484">
    <property type="term" value="F:SNAP receptor activity"/>
    <property type="evidence" value="ECO:0007669"/>
    <property type="project" value="TreeGrafter"/>
</dbReference>
<dbReference type="EMBL" id="GL883010">
    <property type="protein sequence ID" value="EGG21614.1"/>
    <property type="molecule type" value="Genomic_DNA"/>
</dbReference>
<comment type="similarity">
    <text evidence="2">Belongs to the VTI1 family.</text>
</comment>
<dbReference type="Proteomes" id="UP000007797">
    <property type="component" value="Unassembled WGS sequence"/>
</dbReference>
<dbReference type="GO" id="GO:0006906">
    <property type="term" value="P:vesicle fusion"/>
    <property type="evidence" value="ECO:0007669"/>
    <property type="project" value="EnsemblProtists"/>
</dbReference>
<sequence>MDLFDGIEKNYQHVCNTITKRIKLLPTFSGERRKIAIREAENDLNEAISYLTEMERAAQTSSQRVMYQQRVKQYQADIQKFKREVQKASQSYDYNSGQNGNNPFSNSPEDYQSQYDNQRQHLLQGYDTVTQTSDRLMRVHQISAQNEQIGEGIMVDLSKQRNQIIKMGDKLHETDENVKSARKVIGSMARRVATNKVILTFIIILLLGIIALIICLKWLR</sequence>
<dbReference type="GO" id="GO:0012507">
    <property type="term" value="C:ER to Golgi transport vesicle membrane"/>
    <property type="evidence" value="ECO:0007669"/>
    <property type="project" value="TreeGrafter"/>
</dbReference>
<dbReference type="OrthoDB" id="15333at2759"/>
<dbReference type="GO" id="GO:0005789">
    <property type="term" value="C:endoplasmic reticulum membrane"/>
    <property type="evidence" value="ECO:0007669"/>
    <property type="project" value="TreeGrafter"/>
</dbReference>
<feature type="domain" description="Vesicle transport v-SNARE N-terminal" evidence="11">
    <location>
        <begin position="2"/>
        <end position="88"/>
    </location>
</feature>
<dbReference type="GO" id="GO:0031201">
    <property type="term" value="C:SNARE complex"/>
    <property type="evidence" value="ECO:0007669"/>
    <property type="project" value="EnsemblProtists"/>
</dbReference>
<evidence type="ECO:0000256" key="2">
    <source>
        <dbReference type="ARBA" id="ARBA00006108"/>
    </source>
</evidence>